<evidence type="ECO:0000259" key="2">
    <source>
        <dbReference type="PROSITE" id="PS51208"/>
    </source>
</evidence>
<dbReference type="GO" id="GO:0019867">
    <property type="term" value="C:outer membrane"/>
    <property type="evidence" value="ECO:0007669"/>
    <property type="project" value="InterPro"/>
</dbReference>
<dbReference type="InterPro" id="IPR006315">
    <property type="entry name" value="OM_autotransptr_brl_dom"/>
</dbReference>
<dbReference type="Gene3D" id="2.40.128.130">
    <property type="entry name" value="Autotransporter beta-domain"/>
    <property type="match status" value="1"/>
</dbReference>
<evidence type="ECO:0000256" key="1">
    <source>
        <dbReference type="SAM" id="SignalP"/>
    </source>
</evidence>
<dbReference type="AlphaFoldDB" id="Q729T6"/>
<evidence type="ECO:0000313" key="4">
    <source>
        <dbReference type="Proteomes" id="UP000002194"/>
    </source>
</evidence>
<dbReference type="eggNOG" id="COG3468">
    <property type="taxonomic scope" value="Bacteria"/>
</dbReference>
<dbReference type="PATRIC" id="fig|882.5.peg.2055"/>
<dbReference type="Proteomes" id="UP000002194">
    <property type="component" value="Chromosome"/>
</dbReference>
<dbReference type="EMBL" id="AE017285">
    <property type="protein sequence ID" value="AAS96736.1"/>
    <property type="molecule type" value="Genomic_DNA"/>
</dbReference>
<dbReference type="PaxDb" id="882-DVU_2263"/>
<name>Q729T6_NITV2</name>
<dbReference type="InterPro" id="IPR036709">
    <property type="entry name" value="Autotransporte_beta_dom_sf"/>
</dbReference>
<dbReference type="KEGG" id="dvu:DVU_2263"/>
<dbReference type="STRING" id="882.DVU_2263"/>
<keyword evidence="1" id="KW-0732">Signal</keyword>
<feature type="signal peptide" evidence="1">
    <location>
        <begin position="1"/>
        <end position="35"/>
    </location>
</feature>
<dbReference type="InterPro" id="IPR005546">
    <property type="entry name" value="Autotransporte_beta"/>
</dbReference>
<feature type="chain" id="PRO_5004283977" evidence="1">
    <location>
        <begin position="36"/>
        <end position="641"/>
    </location>
</feature>
<dbReference type="PROSITE" id="PS51208">
    <property type="entry name" value="AUTOTRANSPORTER"/>
    <property type="match status" value="1"/>
</dbReference>
<dbReference type="SUPFAM" id="SSF103515">
    <property type="entry name" value="Autotransporter"/>
    <property type="match status" value="1"/>
</dbReference>
<gene>
    <name evidence="3" type="ordered locus">DVU_2263</name>
</gene>
<dbReference type="EnsemblBacteria" id="AAS96736">
    <property type="protein sequence ID" value="AAS96736"/>
    <property type="gene ID" value="DVU_2263"/>
</dbReference>
<proteinExistence type="predicted"/>
<dbReference type="SMART" id="SM00869">
    <property type="entry name" value="Autotransporter"/>
    <property type="match status" value="1"/>
</dbReference>
<dbReference type="HOGENOM" id="CLU_018431_0_0_7"/>
<organism evidence="3 4">
    <name type="scientific">Nitratidesulfovibrio vulgaris (strain ATCC 29579 / DSM 644 / CCUG 34227 / NCIMB 8303 / VKM B-1760 / Hildenborough)</name>
    <name type="common">Desulfovibrio vulgaris</name>
    <dbReference type="NCBI Taxonomy" id="882"/>
    <lineage>
        <taxon>Bacteria</taxon>
        <taxon>Pseudomonadati</taxon>
        <taxon>Thermodesulfobacteriota</taxon>
        <taxon>Desulfovibrionia</taxon>
        <taxon>Desulfovibrionales</taxon>
        <taxon>Desulfovibrionaceae</taxon>
        <taxon>Nitratidesulfovibrio</taxon>
    </lineage>
</organism>
<accession>Q729T6</accession>
<reference evidence="3 4" key="1">
    <citation type="journal article" date="2004" name="Nat. Biotechnol.">
        <title>The genome sequence of the anaerobic, sulfate-reducing bacterium Desulfovibrio vulgaris Hildenborough.</title>
        <authorList>
            <person name="Heidelberg J.F."/>
            <person name="Seshadri R."/>
            <person name="Haveman S.A."/>
            <person name="Hemme C.L."/>
            <person name="Paulsen I.T."/>
            <person name="Kolonay J.F."/>
            <person name="Eisen J.A."/>
            <person name="Ward N."/>
            <person name="Methe B."/>
            <person name="Brinkac L.M."/>
            <person name="Daugherty S.C."/>
            <person name="Deboy R.T."/>
            <person name="Dodson R.J."/>
            <person name="Durkin A.S."/>
            <person name="Madupu R."/>
            <person name="Nelson W.C."/>
            <person name="Sullivan S.A."/>
            <person name="Fouts D."/>
            <person name="Haft D.H."/>
            <person name="Selengut J."/>
            <person name="Peterson J.D."/>
            <person name="Davidsen T.M."/>
            <person name="Zafar N."/>
            <person name="Zhou L."/>
            <person name="Radune D."/>
            <person name="Dimitrov G."/>
            <person name="Hance M."/>
            <person name="Tran K."/>
            <person name="Khouri H."/>
            <person name="Gill J."/>
            <person name="Utterback T.R."/>
            <person name="Feldblyum T.V."/>
            <person name="Wall J.D."/>
            <person name="Voordouw G."/>
            <person name="Fraser C.M."/>
        </authorList>
    </citation>
    <scope>NUCLEOTIDE SEQUENCE [LARGE SCALE GENOMIC DNA]</scope>
    <source>
        <strain evidence="4">ATCC 29579 / DSM 644 / NCIMB 8303 / VKM B-1760 / Hildenborough</strain>
    </source>
</reference>
<protein>
    <submittedName>
        <fullName evidence="3">Outer membrane autotransporter barrel domain protein</fullName>
    </submittedName>
</protein>
<dbReference type="NCBIfam" id="TIGR01414">
    <property type="entry name" value="autotrans_barl"/>
    <property type="match status" value="1"/>
</dbReference>
<sequence>MRLRPPQATTIPWRAHSHSARVAATLLFLALFALAAPLWAANFGGTTENLPSWNFANPGYVGIYKSDTTGVTGGNVIFDPDITDLNISGPIIGGYSDGGNANGNQVTITSGTYAGEGLYGGFSDDSGSGNASNNTVIITGGTLSPLGVFGGFSTGGIATGNTLRIFGNPDLSRTALMGGRAEVGSGDPARDARTDNTLEIHTLNLQTLGIENFQHFRFYLPGTVRAGDTVLTVDNGVVIETPSSGPSIAPTTVGVGIMGSGTPLAVNDTVTLIKSTSRLYADTGMTNNVSGMAGISSLYTFGLETTLNSLVARVISIEQTDESVRKSPSEGKTASIALVTQGADLAAGPGMGNARAAASLGADNMAQAGWSGFGATSGATSRYATGSHVDMQSVALMTGLAKRLPVSGVDLLVGGFFETSIGSYDSHNETAAGDSITAQGDSRSVGGGLLGRVEVTEGVARGLYAEATVRAGRLRSDYRSDDLNPTLGEAEYDISVAYYGAHTGLGYIWNITEQAWIDVYAKYFWTHTNGADVSILGDAVTLDDVDSHRTRLGARFGYSLNECIAPYFGAAWEYEFDGTAHSVVAGVDAPAPSLKGGTGLGEVGVTWKPLPDTGFSIDLGAQGYTGIREGVGGNLSLMYEF</sequence>
<dbReference type="OrthoDB" id="5442061at2"/>
<evidence type="ECO:0000313" key="3">
    <source>
        <dbReference type="EMBL" id="AAS96736.1"/>
    </source>
</evidence>
<keyword evidence="4" id="KW-1185">Reference proteome</keyword>
<feature type="domain" description="Autotransporter" evidence="2">
    <location>
        <begin position="365"/>
        <end position="641"/>
    </location>
</feature>